<gene>
    <name evidence="8" type="ORF">KSK55_12235</name>
</gene>
<feature type="domain" description="SSD" evidence="7">
    <location>
        <begin position="235"/>
        <end position="354"/>
    </location>
</feature>
<evidence type="ECO:0000256" key="2">
    <source>
        <dbReference type="ARBA" id="ARBA00022475"/>
    </source>
</evidence>
<proteinExistence type="predicted"/>
<accession>A0A8F5ZH83</accession>
<feature type="transmembrane region" description="Helical" evidence="6">
    <location>
        <begin position="719"/>
        <end position="750"/>
    </location>
</feature>
<feature type="transmembrane region" description="Helical" evidence="6">
    <location>
        <begin position="304"/>
        <end position="323"/>
    </location>
</feature>
<feature type="transmembrane region" description="Helical" evidence="6">
    <location>
        <begin position="204"/>
        <end position="223"/>
    </location>
</feature>
<evidence type="ECO:0000256" key="1">
    <source>
        <dbReference type="ARBA" id="ARBA00004651"/>
    </source>
</evidence>
<feature type="transmembrane region" description="Helical" evidence="6">
    <location>
        <begin position="254"/>
        <end position="274"/>
    </location>
</feature>
<dbReference type="PANTHER" id="PTHR33406:SF13">
    <property type="entry name" value="MEMBRANE PROTEIN YDFJ"/>
    <property type="match status" value="1"/>
</dbReference>
<feature type="transmembrane region" description="Helical" evidence="6">
    <location>
        <begin position="329"/>
        <end position="355"/>
    </location>
</feature>
<dbReference type="OrthoDB" id="42357at2157"/>
<dbReference type="NCBIfam" id="TIGR00921">
    <property type="entry name" value="2A067"/>
    <property type="match status" value="1"/>
</dbReference>
<feature type="transmembrane region" description="Helical" evidence="6">
    <location>
        <begin position="230"/>
        <end position="248"/>
    </location>
</feature>
<feature type="transmembrane region" description="Helical" evidence="6">
    <location>
        <begin position="650"/>
        <end position="670"/>
    </location>
</feature>
<keyword evidence="3 6" id="KW-0812">Transmembrane</keyword>
<feature type="transmembrane region" description="Helical" evidence="6">
    <location>
        <begin position="410"/>
        <end position="426"/>
    </location>
</feature>
<comment type="subcellular location">
    <subcellularLocation>
        <location evidence="1">Cell membrane</location>
        <topology evidence="1">Multi-pass membrane protein</topology>
    </subcellularLocation>
</comment>
<feature type="transmembrane region" description="Helical" evidence="6">
    <location>
        <begin position="691"/>
        <end position="713"/>
    </location>
</feature>
<keyword evidence="2" id="KW-1003">Cell membrane</keyword>
<sequence length="763" mass="83678">MINPFYWLAKQITEHPVRVAWIAVIIFLIALYGTTLITMQTGNDAYLDKNTPRGALLNHYIDTYGSDAIMVIIESDDVTNVDTLWYIDRLINHIQNQQSVDQTSGIVSLLKQGNGGVLPRSSAEITQLLRRSPPELIQRNLPSNMMTLSIITLTPGLSDEKQKQVLNNIQTIVKRSNPPPGVSVTLSGEQAFDEEMGREMGSSMGSLIIAAMILMIIAVLALFSHVRYALLPVAIVASGLILTFGLMGLTGTQISMVVIGAFPVLIGIGIDYAIQMHSRLDEEIYKSSLTKAVTTTITKTSPSVLIAMLATSTGFIAMIFGPIPMVGDFGITCTFGVMSCYLAALIIVPVFAMLVHYRGKRQDMRMNENSDSHLMVDGPTSSDLKQKSSLIDRYDRMLGRIAFKISKRPVPILIFVFIIAAAGFTLDNEVPISADQKTFVPSDMPALLDMNKVTRTMGSTTTVPIILSGDNALQPLIFNWIHDFGAYVVEKNSKITGVTSIATLVLDYNNQTLPRTPSEISSIIESIPEEYKNRYLNGKNEAVLEFTTIDMELSQARDLIKVIRKDMEWYPSPPGLTVRVTGSLEMFSALMDDIARSKSLMTVLGFVFIFGFLLLVYRRIYAALPLIPIIVIVGWNGAIMYLSGLDYTPLTAVLGSMTIGVASEYTILIMERCEEELSRGLTLHDAIAVSVQKIGTAITVSGLTTVFGFAALMLSEFNIVANFGITTVITVGFSLAGAILIMPAVISLAYQNRDYGEYIFQHG</sequence>
<dbReference type="InterPro" id="IPR000731">
    <property type="entry name" value="SSD"/>
</dbReference>
<dbReference type="PROSITE" id="PS50156">
    <property type="entry name" value="SSD"/>
    <property type="match status" value="2"/>
</dbReference>
<evidence type="ECO:0000256" key="3">
    <source>
        <dbReference type="ARBA" id="ARBA00022692"/>
    </source>
</evidence>
<dbReference type="Proteomes" id="UP000694228">
    <property type="component" value="Chromosome"/>
</dbReference>
<feature type="transmembrane region" description="Helical" evidence="6">
    <location>
        <begin position="20"/>
        <end position="39"/>
    </location>
</feature>
<dbReference type="EMBL" id="CP077107">
    <property type="protein sequence ID" value="QXO94093.1"/>
    <property type="molecule type" value="Genomic_DNA"/>
</dbReference>
<name>A0A8F5ZH83_METHU</name>
<evidence type="ECO:0000256" key="6">
    <source>
        <dbReference type="SAM" id="Phobius"/>
    </source>
</evidence>
<dbReference type="Pfam" id="PF03176">
    <property type="entry name" value="MMPL"/>
    <property type="match status" value="2"/>
</dbReference>
<evidence type="ECO:0000313" key="9">
    <source>
        <dbReference type="Proteomes" id="UP000694228"/>
    </source>
</evidence>
<dbReference type="InterPro" id="IPR050545">
    <property type="entry name" value="Mycobact_MmpL"/>
</dbReference>
<reference evidence="8 9" key="1">
    <citation type="submission" date="2021-06" db="EMBL/GenBank/DDBJ databases">
        <title>Complete genome sequence of the secondary alcohol utilizing methanogen Methanospirillum hungatei strain GP1.</title>
        <authorList>
            <person name="Day L.A."/>
            <person name="Costa K.C."/>
        </authorList>
    </citation>
    <scope>NUCLEOTIDE SEQUENCE [LARGE SCALE GENOMIC DNA]</scope>
    <source>
        <strain evidence="8 9">GP1</strain>
    </source>
</reference>
<feature type="domain" description="SSD" evidence="7">
    <location>
        <begin position="599"/>
        <end position="748"/>
    </location>
</feature>
<evidence type="ECO:0000256" key="4">
    <source>
        <dbReference type="ARBA" id="ARBA00022989"/>
    </source>
</evidence>
<keyword evidence="4 6" id="KW-1133">Transmembrane helix</keyword>
<dbReference type="AlphaFoldDB" id="A0A8F5ZH83"/>
<evidence type="ECO:0000313" key="8">
    <source>
        <dbReference type="EMBL" id="QXO94093.1"/>
    </source>
</evidence>
<feature type="transmembrane region" description="Helical" evidence="6">
    <location>
        <begin position="599"/>
        <end position="617"/>
    </location>
</feature>
<dbReference type="PANTHER" id="PTHR33406">
    <property type="entry name" value="MEMBRANE PROTEIN MJ1562-RELATED"/>
    <property type="match status" value="1"/>
</dbReference>
<protein>
    <submittedName>
        <fullName evidence="8">Hydrophobe/amphiphile efflux-3 (HAE3) family transporter</fullName>
    </submittedName>
</protein>
<keyword evidence="5 6" id="KW-0472">Membrane</keyword>
<organism evidence="8 9">
    <name type="scientific">Methanospirillum hungatei</name>
    <dbReference type="NCBI Taxonomy" id="2203"/>
    <lineage>
        <taxon>Archaea</taxon>
        <taxon>Methanobacteriati</taxon>
        <taxon>Methanobacteriota</taxon>
        <taxon>Stenosarchaea group</taxon>
        <taxon>Methanomicrobia</taxon>
        <taxon>Methanomicrobiales</taxon>
        <taxon>Methanospirillaceae</taxon>
        <taxon>Methanospirillum</taxon>
    </lineage>
</organism>
<feature type="transmembrane region" description="Helical" evidence="6">
    <location>
        <begin position="624"/>
        <end position="644"/>
    </location>
</feature>
<evidence type="ECO:0000259" key="7">
    <source>
        <dbReference type="PROSITE" id="PS50156"/>
    </source>
</evidence>
<evidence type="ECO:0000256" key="5">
    <source>
        <dbReference type="ARBA" id="ARBA00023136"/>
    </source>
</evidence>
<dbReference type="GO" id="GO:0005886">
    <property type="term" value="C:plasma membrane"/>
    <property type="evidence" value="ECO:0007669"/>
    <property type="project" value="UniProtKB-SubCell"/>
</dbReference>
<dbReference type="InterPro" id="IPR004869">
    <property type="entry name" value="MMPL_dom"/>
</dbReference>